<sequence>MKKYFWITLCLLLSLLTLNAQTEHFPTPYKIYTFNPYLPMNILVYGVEINGIPLGAGGELAAFDGDICVGSVALSEPLANQNSISINTCSAGGNYGDFPDYGAQTGHFILIKVWDGQNEYSYPELSVEFALRPTWPDNWPTTFYPQGTTHILMIKYDTPLAVSTKTLTPPPGQYGGSVFDITFDYTGVILEEAYIPRNGGGDMKVYAFDELSTDEYYAPGSPGGTVPNPDISPYGWFIDPGNIRFSPDTEFPMYISFQIPTLPTGYTLNESTLGIYYRKIHGAGPYTLVPGTYDAANGLITVSITDPNNIKGEYILTGFKQESPLPIELTSFFATISNQNKVILNWVSQTETDLIGYYVLRGSDKELSNARVISPLINATNTSQPKAYMYTDNELNMSGIYYYWLQYNNMDGTIGFNGPIEVKYEVNSGSSGDIPLVTSLDNVYPNPFNPIAYIPFTLETKSEVKFIIYNTRGQIVKTFDLGTQEKGHHRITWDGRDNDGNLSGNGIYYIVMKAGKESFQRKAVLMK</sequence>
<organism evidence="1 2">
    <name type="scientific">Candidatus Syntrophosphaera thermopropionivorans</name>
    <dbReference type="NCBI Taxonomy" id="2593015"/>
    <lineage>
        <taxon>Bacteria</taxon>
        <taxon>Pseudomonadati</taxon>
        <taxon>Candidatus Cloacimonadota</taxon>
        <taxon>Candidatus Cloacimonadia</taxon>
        <taxon>Candidatus Cloacimonadales</taxon>
        <taxon>Candidatus Cloacimonadaceae</taxon>
        <taxon>Candidatus Syntrophosphaera</taxon>
    </lineage>
</organism>
<name>A0AC61QHN1_9BACT</name>
<dbReference type="EMBL" id="SMOG01000039">
    <property type="protein sequence ID" value="TDF72454.1"/>
    <property type="molecule type" value="Genomic_DNA"/>
</dbReference>
<proteinExistence type="predicted"/>
<dbReference type="Proteomes" id="UP000294588">
    <property type="component" value="Unassembled WGS sequence"/>
</dbReference>
<evidence type="ECO:0000313" key="2">
    <source>
        <dbReference type="Proteomes" id="UP000294588"/>
    </source>
</evidence>
<evidence type="ECO:0000313" key="1">
    <source>
        <dbReference type="EMBL" id="TDF72454.1"/>
    </source>
</evidence>
<accession>A0AC61QHN1</accession>
<comment type="caution">
    <text evidence="1">The sequence shown here is derived from an EMBL/GenBank/DDBJ whole genome shotgun (WGS) entry which is preliminary data.</text>
</comment>
<reference evidence="1" key="1">
    <citation type="submission" date="2019-03" db="EMBL/GenBank/DDBJ databases">
        <title>Candidatus Syntrophosphaera thermopropionivorans: a novel player in syntrophic propionate oxidation during anaerobic digestion.</title>
        <authorList>
            <person name="Dyksma S."/>
        </authorList>
    </citation>
    <scope>NUCLEOTIDE SEQUENCE</scope>
    <source>
        <strain evidence="1">W5</strain>
    </source>
</reference>
<protein>
    <submittedName>
        <fullName evidence="1">T9SS type A sorting domain-containing protein</fullName>
    </submittedName>
</protein>
<gene>
    <name evidence="1" type="ORF">E0946_06980</name>
</gene>
<keyword evidence="2" id="KW-1185">Reference proteome</keyword>